<dbReference type="Proteomes" id="UP001238603">
    <property type="component" value="Unassembled WGS sequence"/>
</dbReference>
<feature type="domain" description="Glycosyl transferase family 1" evidence="1">
    <location>
        <begin position="233"/>
        <end position="376"/>
    </location>
</feature>
<dbReference type="CDD" id="cd03801">
    <property type="entry name" value="GT4_PimA-like"/>
    <property type="match status" value="1"/>
</dbReference>
<dbReference type="Pfam" id="PF13579">
    <property type="entry name" value="Glyco_trans_4_4"/>
    <property type="match status" value="1"/>
</dbReference>
<dbReference type="PANTHER" id="PTHR45947">
    <property type="entry name" value="SULFOQUINOVOSYL TRANSFERASE SQD2"/>
    <property type="match status" value="1"/>
</dbReference>
<organism evidence="3 4">
    <name type="scientific">Roseateles subflavus</name>
    <dbReference type="NCBI Taxonomy" id="3053353"/>
    <lineage>
        <taxon>Bacteria</taxon>
        <taxon>Pseudomonadati</taxon>
        <taxon>Pseudomonadota</taxon>
        <taxon>Betaproteobacteria</taxon>
        <taxon>Burkholderiales</taxon>
        <taxon>Sphaerotilaceae</taxon>
        <taxon>Roseateles</taxon>
    </lineage>
</organism>
<dbReference type="SUPFAM" id="SSF53756">
    <property type="entry name" value="UDP-Glycosyltransferase/glycogen phosphorylase"/>
    <property type="match status" value="1"/>
</dbReference>
<keyword evidence="3" id="KW-0328">Glycosyltransferase</keyword>
<gene>
    <name evidence="3" type="ORF">QRD43_13670</name>
</gene>
<dbReference type="InterPro" id="IPR028098">
    <property type="entry name" value="Glyco_trans_4-like_N"/>
</dbReference>
<comment type="caution">
    <text evidence="3">The sequence shown here is derived from an EMBL/GenBank/DDBJ whole genome shotgun (WGS) entry which is preliminary data.</text>
</comment>
<feature type="domain" description="Glycosyltransferase subfamily 4-like N-terminal" evidence="2">
    <location>
        <begin position="42"/>
        <end position="212"/>
    </location>
</feature>
<proteinExistence type="predicted"/>
<evidence type="ECO:0000313" key="4">
    <source>
        <dbReference type="Proteomes" id="UP001238603"/>
    </source>
</evidence>
<dbReference type="EC" id="2.4.-.-" evidence="3"/>
<dbReference type="EMBL" id="JASVDS010000003">
    <property type="protein sequence ID" value="MDL5032959.1"/>
    <property type="molecule type" value="Genomic_DNA"/>
</dbReference>
<accession>A0ABT7LJB7</accession>
<dbReference type="RefSeq" id="WP_285983021.1">
    <property type="nucleotide sequence ID" value="NZ_JASVDS010000003.1"/>
</dbReference>
<keyword evidence="4" id="KW-1185">Reference proteome</keyword>
<sequence>MRDPVVQHLGFCAPVAGQDLAPLMGRPPGDLPRGYEGAPLMATLIQGLLEAGLRVSVFTLSADLPPDAGPVCLSSTRWPGLRVHFVPCRPRAWRPAGGRPGRILDLYRLERQGLCAAIAEAKPQVVHAHWAYEFAWAALDSGIPTVVTSHDSPLLVARMNTWAKPTISLYRWLRVLMAREVLRRARHLTVVSPYMQEALAGLARATPVVVPNAVQAALVARGRERQRPACLRIALISHGWSRRKNARPALLAFASRRRQDPAMELHLFGHEFEPEGAAQAWCRRTPAMAGALEALHFHGPLPHEVLMRRLEGLDLLLHPSLEESFGMVLVEALALGLPVVAGAHSGAVPWVVQAPDSLCDVRDSTDIARALERVSEPATYARLSALGRQQVQTRFGLDAVVRAYLQTYEQALGPDACAPAP</sequence>
<dbReference type="GO" id="GO:0016757">
    <property type="term" value="F:glycosyltransferase activity"/>
    <property type="evidence" value="ECO:0007669"/>
    <property type="project" value="UniProtKB-KW"/>
</dbReference>
<dbReference type="InterPro" id="IPR050194">
    <property type="entry name" value="Glycosyltransferase_grp1"/>
</dbReference>
<reference evidence="3 4" key="1">
    <citation type="submission" date="2023-06" db="EMBL/GenBank/DDBJ databases">
        <title>Pelomonas sp. APW6 16S ribosomal RNA gene genome sequencing and assembly.</title>
        <authorList>
            <person name="Woo H."/>
        </authorList>
    </citation>
    <scope>NUCLEOTIDE SEQUENCE [LARGE SCALE GENOMIC DNA]</scope>
    <source>
        <strain evidence="3 4">APW6</strain>
    </source>
</reference>
<evidence type="ECO:0000259" key="1">
    <source>
        <dbReference type="Pfam" id="PF00534"/>
    </source>
</evidence>
<dbReference type="Gene3D" id="3.40.50.2000">
    <property type="entry name" value="Glycogen Phosphorylase B"/>
    <property type="match status" value="2"/>
</dbReference>
<dbReference type="Pfam" id="PF00534">
    <property type="entry name" value="Glycos_transf_1"/>
    <property type="match status" value="1"/>
</dbReference>
<name>A0ABT7LJB7_9BURK</name>
<evidence type="ECO:0000259" key="2">
    <source>
        <dbReference type="Pfam" id="PF13579"/>
    </source>
</evidence>
<dbReference type="InterPro" id="IPR001296">
    <property type="entry name" value="Glyco_trans_1"/>
</dbReference>
<evidence type="ECO:0000313" key="3">
    <source>
        <dbReference type="EMBL" id="MDL5032959.1"/>
    </source>
</evidence>
<dbReference type="PANTHER" id="PTHR45947:SF3">
    <property type="entry name" value="SULFOQUINOVOSYL TRANSFERASE SQD2"/>
    <property type="match status" value="1"/>
</dbReference>
<keyword evidence="3" id="KW-0808">Transferase</keyword>
<protein>
    <submittedName>
        <fullName evidence="3">Glycosyltransferase family 4 protein</fullName>
        <ecNumber evidence="3">2.4.-.-</ecNumber>
    </submittedName>
</protein>